<comment type="caution">
    <text evidence="6">The sequence shown here is derived from an EMBL/GenBank/DDBJ whole genome shotgun (WGS) entry which is preliminary data.</text>
</comment>
<comment type="similarity">
    <text evidence="1 5">Belongs to the antibiotic N-acetyltransferase family.</text>
</comment>
<evidence type="ECO:0000256" key="2">
    <source>
        <dbReference type="ARBA" id="ARBA00012882"/>
    </source>
</evidence>
<evidence type="ECO:0000313" key="7">
    <source>
        <dbReference type="Proteomes" id="UP000789803"/>
    </source>
</evidence>
<organism evidence="6 7">
    <name type="scientific">Campylobacter majalis</name>
    <dbReference type="NCBI Taxonomy" id="2790656"/>
    <lineage>
        <taxon>Bacteria</taxon>
        <taxon>Pseudomonadati</taxon>
        <taxon>Campylobacterota</taxon>
        <taxon>Epsilonproteobacteria</taxon>
        <taxon>Campylobacterales</taxon>
        <taxon>Campylobacteraceae</taxon>
        <taxon>Campylobacter</taxon>
    </lineage>
</organism>
<keyword evidence="5" id="KW-0046">Antibiotic resistance</keyword>
<dbReference type="InterPro" id="IPR028345">
    <property type="entry name" value="Antibiotic_NAT-like"/>
</dbReference>
<dbReference type="Pfam" id="PF02522">
    <property type="entry name" value="Antibiotic_NAT"/>
    <property type="match status" value="1"/>
</dbReference>
<dbReference type="Proteomes" id="UP000789803">
    <property type="component" value="Unassembled WGS sequence"/>
</dbReference>
<dbReference type="PANTHER" id="PTHR11104">
    <property type="entry name" value="AMINOGLYCOSIDE N3-ACETYLTRANSFERASE"/>
    <property type="match status" value="1"/>
</dbReference>
<dbReference type="GO" id="GO:0016746">
    <property type="term" value="F:acyltransferase activity"/>
    <property type="evidence" value="ECO:0007669"/>
    <property type="project" value="UniProtKB-KW"/>
</dbReference>
<protein>
    <recommendedName>
        <fullName evidence="2 5">Aminoglycoside N(3)-acetyltransferase</fullName>
        <ecNumber evidence="5">2.3.1.-</ecNumber>
    </recommendedName>
</protein>
<evidence type="ECO:0000313" key="6">
    <source>
        <dbReference type="EMBL" id="CAD7289827.1"/>
    </source>
</evidence>
<dbReference type="EMBL" id="CAJHOF010000034">
    <property type="protein sequence ID" value="CAD7289827.1"/>
    <property type="molecule type" value="Genomic_DNA"/>
</dbReference>
<evidence type="ECO:0000256" key="3">
    <source>
        <dbReference type="ARBA" id="ARBA00022679"/>
    </source>
</evidence>
<gene>
    <name evidence="6" type="primary">yokD</name>
    <name evidence="6" type="ORF">LMG7974_01910</name>
</gene>
<dbReference type="EC" id="2.3.1.-" evidence="5"/>
<evidence type="ECO:0000256" key="5">
    <source>
        <dbReference type="RuleBase" id="RU365031"/>
    </source>
</evidence>
<dbReference type="SUPFAM" id="SSF110710">
    <property type="entry name" value="TTHA0583/YokD-like"/>
    <property type="match status" value="1"/>
</dbReference>
<reference evidence="6 7" key="1">
    <citation type="submission" date="2020-11" db="EMBL/GenBank/DDBJ databases">
        <authorList>
            <person name="Peeters C."/>
        </authorList>
    </citation>
    <scope>NUCLEOTIDE SEQUENCE [LARGE SCALE GENOMIC DNA]</scope>
    <source>
        <strain evidence="6 7">LMG 7974</strain>
    </source>
</reference>
<keyword evidence="3 5" id="KW-0808">Transferase</keyword>
<dbReference type="InterPro" id="IPR003679">
    <property type="entry name" value="Amioglycoside_AcTrfase"/>
</dbReference>
<comment type="catalytic activity">
    <reaction evidence="5">
        <text>a 2-deoxystreptamine antibiotic + acetyl-CoA = an N(3)-acetyl-2-deoxystreptamine antibiotic + CoA + H(+)</text>
        <dbReference type="Rhea" id="RHEA:12665"/>
        <dbReference type="ChEBI" id="CHEBI:15378"/>
        <dbReference type="ChEBI" id="CHEBI:57287"/>
        <dbReference type="ChEBI" id="CHEBI:57288"/>
        <dbReference type="ChEBI" id="CHEBI:57921"/>
        <dbReference type="ChEBI" id="CHEBI:77452"/>
        <dbReference type="EC" id="2.3.1.81"/>
    </reaction>
</comment>
<proteinExistence type="inferred from homology"/>
<dbReference type="PANTHER" id="PTHR11104:SF0">
    <property type="entry name" value="SPBETA PROPHAGE-DERIVED AMINOGLYCOSIDE N(3')-ACETYLTRANSFERASE-LIKE PROTEIN YOKD"/>
    <property type="match status" value="1"/>
</dbReference>
<keyword evidence="7" id="KW-1185">Reference proteome</keyword>
<accession>A0ABN7KCN5</accession>
<evidence type="ECO:0000256" key="4">
    <source>
        <dbReference type="ARBA" id="ARBA00023315"/>
    </source>
</evidence>
<evidence type="ECO:0000256" key="1">
    <source>
        <dbReference type="ARBA" id="ARBA00006383"/>
    </source>
</evidence>
<keyword evidence="4 5" id="KW-0012">Acyltransferase</keyword>
<name>A0ABN7KCN5_9BACT</name>
<sequence>MKELLSHVSGIITNHNICEMLEHLGLKKGDHVCVHSELFTLGVPLLEKDEFLSEIVKCFWQIIGKNGVLIMPTFTYSFCKNLSFDNLKTPSTMGVLTEFFRLQNKSLRSNDPIFSFTISAKNAKEYINDCKSCFGVGSVYDILFKNSGKILHFGNAYKGFTFSHFLEEKLNIPYRYFKEFSGELIDENGIKQHKNILYFVRQLQSRSILSVEKNVKILTNANNFKVENLGGGNVSIMECKKYHDAIKNALQDDQFALVI</sequence>
<dbReference type="RefSeq" id="WP_229933681.1">
    <property type="nucleotide sequence ID" value="NZ_CAJHOF010000034.1"/>
</dbReference>